<evidence type="ECO:0000256" key="1">
    <source>
        <dbReference type="SAM" id="SignalP"/>
    </source>
</evidence>
<dbReference type="Pfam" id="PF02704">
    <property type="entry name" value="GASA"/>
    <property type="match status" value="1"/>
</dbReference>
<feature type="signal peptide" evidence="1">
    <location>
        <begin position="1"/>
        <end position="30"/>
    </location>
</feature>
<evidence type="ECO:0000313" key="3">
    <source>
        <dbReference type="Proteomes" id="UP000092600"/>
    </source>
</evidence>
<reference evidence="2 3" key="1">
    <citation type="journal article" date="2016" name="DNA Res.">
        <title>The draft genome of MD-2 pineapple using hybrid error correction of long reads.</title>
        <authorList>
            <person name="Redwan R.M."/>
            <person name="Saidin A."/>
            <person name="Kumar S.V."/>
        </authorList>
    </citation>
    <scope>NUCLEOTIDE SEQUENCE [LARGE SCALE GENOMIC DNA]</scope>
    <source>
        <strain evidence="3">cv. MD2</strain>
        <tissue evidence="2">Leaf</tissue>
    </source>
</reference>
<proteinExistence type="predicted"/>
<dbReference type="STRING" id="4615.A0A199W555"/>
<comment type="caution">
    <text evidence="2">The sequence shown here is derived from an EMBL/GenBank/DDBJ whole genome shotgun (WGS) entry which is preliminary data.</text>
</comment>
<name>A0A199W555_ANACO</name>
<feature type="chain" id="PRO_5008508571" evidence="1">
    <location>
        <begin position="31"/>
        <end position="278"/>
    </location>
</feature>
<dbReference type="InterPro" id="IPR003854">
    <property type="entry name" value="GASA"/>
</dbReference>
<dbReference type="AlphaFoldDB" id="A0A199W555"/>
<accession>A0A199W555</accession>
<keyword evidence="1" id="KW-0732">Signal</keyword>
<gene>
    <name evidence="2" type="ORF">ACMD2_04624</name>
</gene>
<sequence>MKPHYITTSTLAFLLLLLLLASSYLQTSMAGSGRDANFTCMYCGLCCAECNCVPSGTYGNKDECPCYRDKYTGTGLRRRPKLREGSVTGFACLWERNMRGDDKRRDLCMAMQRCGGHQADNGGAIGVGDERPLPRPPLEPNMRHRLGIHFRYNQRDLGNHAERRAVVDDDRPPLDCGGRHVLADGAPGAEEGDVDAIEALGAELLHHVLPILEGELLPRGAAAREHLDAAVGEVAIGEDAEELLAHGAGDAHHRHGGPVLAEAHAHRGGGGAARLGTA</sequence>
<dbReference type="EMBL" id="LSRQ01000277">
    <property type="protein sequence ID" value="OAY84045.1"/>
    <property type="molecule type" value="Genomic_DNA"/>
</dbReference>
<evidence type="ECO:0000313" key="2">
    <source>
        <dbReference type="EMBL" id="OAY84045.1"/>
    </source>
</evidence>
<organism evidence="2 3">
    <name type="scientific">Ananas comosus</name>
    <name type="common">Pineapple</name>
    <name type="synonym">Ananas ananas</name>
    <dbReference type="NCBI Taxonomy" id="4615"/>
    <lineage>
        <taxon>Eukaryota</taxon>
        <taxon>Viridiplantae</taxon>
        <taxon>Streptophyta</taxon>
        <taxon>Embryophyta</taxon>
        <taxon>Tracheophyta</taxon>
        <taxon>Spermatophyta</taxon>
        <taxon>Magnoliopsida</taxon>
        <taxon>Liliopsida</taxon>
        <taxon>Poales</taxon>
        <taxon>Bromeliaceae</taxon>
        <taxon>Bromelioideae</taxon>
        <taxon>Ananas</taxon>
    </lineage>
</organism>
<dbReference type="Proteomes" id="UP000092600">
    <property type="component" value="Unassembled WGS sequence"/>
</dbReference>
<protein>
    <submittedName>
        <fullName evidence="2">Gibberellin-regulated protein 8</fullName>
    </submittedName>
</protein>